<sequence length="66" mass="7406">MKSVDQTKKPTHTIYTVSGEGDNAIWNKVGVAWTHKDQKGLNQSISLLGLETKLVVRENNNKQERA</sequence>
<organism evidence="1 2">
    <name type="scientific">Gracilimonas sediminicola</name>
    <dbReference type="NCBI Taxonomy" id="2952158"/>
    <lineage>
        <taxon>Bacteria</taxon>
        <taxon>Pseudomonadati</taxon>
        <taxon>Balneolota</taxon>
        <taxon>Balneolia</taxon>
        <taxon>Balneolales</taxon>
        <taxon>Balneolaceae</taxon>
        <taxon>Gracilimonas</taxon>
    </lineage>
</organism>
<name>A0A9X2L1F4_9BACT</name>
<gene>
    <name evidence="1" type="ORF">NM125_03010</name>
</gene>
<protein>
    <submittedName>
        <fullName evidence="1">Uncharacterized protein</fullName>
    </submittedName>
</protein>
<dbReference type="AlphaFoldDB" id="A0A9X2L1F4"/>
<dbReference type="RefSeq" id="WP_255132726.1">
    <property type="nucleotide sequence ID" value="NZ_JANDBC010000001.1"/>
</dbReference>
<comment type="caution">
    <text evidence="1">The sequence shown here is derived from an EMBL/GenBank/DDBJ whole genome shotgun (WGS) entry which is preliminary data.</text>
</comment>
<evidence type="ECO:0000313" key="1">
    <source>
        <dbReference type="EMBL" id="MCP9290550.1"/>
    </source>
</evidence>
<accession>A0A9X2L1F4</accession>
<reference evidence="1" key="1">
    <citation type="submission" date="2022-06" db="EMBL/GenBank/DDBJ databases">
        <title>Gracilimonas sp. CAU 1638 isolated from sea sediment.</title>
        <authorList>
            <person name="Kim W."/>
        </authorList>
    </citation>
    <scope>NUCLEOTIDE SEQUENCE</scope>
    <source>
        <strain evidence="1">CAU 1638</strain>
    </source>
</reference>
<keyword evidence="2" id="KW-1185">Reference proteome</keyword>
<evidence type="ECO:0000313" key="2">
    <source>
        <dbReference type="Proteomes" id="UP001139125"/>
    </source>
</evidence>
<proteinExistence type="predicted"/>
<dbReference type="Proteomes" id="UP001139125">
    <property type="component" value="Unassembled WGS sequence"/>
</dbReference>
<dbReference type="EMBL" id="JANDBC010000001">
    <property type="protein sequence ID" value="MCP9290550.1"/>
    <property type="molecule type" value="Genomic_DNA"/>
</dbReference>